<feature type="domain" description="C2H2-type" evidence="1">
    <location>
        <begin position="254"/>
        <end position="276"/>
    </location>
</feature>
<keyword evidence="3" id="KW-1185">Reference proteome</keyword>
<dbReference type="Proteomes" id="UP000835052">
    <property type="component" value="Unassembled WGS sequence"/>
</dbReference>
<comment type="caution">
    <text evidence="2">The sequence shown here is derived from an EMBL/GenBank/DDBJ whole genome shotgun (WGS) entry which is preliminary data.</text>
</comment>
<proteinExistence type="predicted"/>
<dbReference type="EMBL" id="CAJGYM010000001">
    <property type="protein sequence ID" value="CAD6184880.1"/>
    <property type="molecule type" value="Genomic_DNA"/>
</dbReference>
<name>A0A8S1GT77_9PELO</name>
<protein>
    <recommendedName>
        <fullName evidence="1">C2H2-type domain-containing protein</fullName>
    </recommendedName>
</protein>
<evidence type="ECO:0000313" key="3">
    <source>
        <dbReference type="Proteomes" id="UP000835052"/>
    </source>
</evidence>
<organism evidence="2 3">
    <name type="scientific">Caenorhabditis auriculariae</name>
    <dbReference type="NCBI Taxonomy" id="2777116"/>
    <lineage>
        <taxon>Eukaryota</taxon>
        <taxon>Metazoa</taxon>
        <taxon>Ecdysozoa</taxon>
        <taxon>Nematoda</taxon>
        <taxon>Chromadorea</taxon>
        <taxon>Rhabditida</taxon>
        <taxon>Rhabditina</taxon>
        <taxon>Rhabditomorpha</taxon>
        <taxon>Rhabditoidea</taxon>
        <taxon>Rhabditidae</taxon>
        <taxon>Peloderinae</taxon>
        <taxon>Caenorhabditis</taxon>
    </lineage>
</organism>
<dbReference type="AlphaFoldDB" id="A0A8S1GT77"/>
<dbReference type="SMART" id="SM00355">
    <property type="entry name" value="ZnF_C2H2"/>
    <property type="match status" value="2"/>
</dbReference>
<dbReference type="OrthoDB" id="6077919at2759"/>
<dbReference type="InterPro" id="IPR013087">
    <property type="entry name" value="Znf_C2H2_type"/>
</dbReference>
<evidence type="ECO:0000313" key="2">
    <source>
        <dbReference type="EMBL" id="CAD6184880.1"/>
    </source>
</evidence>
<reference evidence="2" key="1">
    <citation type="submission" date="2020-10" db="EMBL/GenBank/DDBJ databases">
        <authorList>
            <person name="Kikuchi T."/>
        </authorList>
    </citation>
    <scope>NUCLEOTIDE SEQUENCE</scope>
    <source>
        <strain evidence="2">NKZ352</strain>
    </source>
</reference>
<feature type="domain" description="C2H2-type" evidence="1">
    <location>
        <begin position="286"/>
        <end position="311"/>
    </location>
</feature>
<gene>
    <name evidence="2" type="ORF">CAUJ_LOCUS799</name>
</gene>
<evidence type="ECO:0000259" key="1">
    <source>
        <dbReference type="SMART" id="SM00355"/>
    </source>
</evidence>
<accession>A0A8S1GT77</accession>
<sequence>MPSTYVIVEIKEKDEVANVVSLLINTNCRFTVTDDLDDYAKSRKPNLMKMQKDEKVVRKNPIYQKLNLLNNQMLNGTVPAENTVRTIVRHAIPSLNTTPTPLFPVRSYKRGLPKRSLPQTTEVIKVMRSAEKSPEVATTSELTIAEPSIEVEEENDVKPDLLTLLGGDQGVENNSTLEAILKTAQGPQPEQETPSCKVESSDEMEPESELGALDPANLLKFYNNSEAMRNHLTRRGVAAGLREEVKRKRPNQSFQCKMCRAHIKVRGYDYHKRSTHAIIHSEILRYKCPYEGCTFKNRHRSDICRHLRLAHGLDPNYLRIPECMTEEEGIKLREVVLKCFPEMAPAMKGERTQMRLADVDAAYQLNANCDDDASPVKQEEEEEEEE</sequence>